<dbReference type="InterPro" id="IPR039424">
    <property type="entry name" value="SBP_5"/>
</dbReference>
<gene>
    <name evidence="2" type="ORF">HV560_00385</name>
</gene>
<organism evidence="2 3">
    <name type="scientific">Mannheimia pernigra</name>
    <dbReference type="NCBI Taxonomy" id="111844"/>
    <lineage>
        <taxon>Bacteria</taxon>
        <taxon>Pseudomonadati</taxon>
        <taxon>Pseudomonadota</taxon>
        <taxon>Gammaproteobacteria</taxon>
        <taxon>Pasteurellales</taxon>
        <taxon>Pasteurellaceae</taxon>
        <taxon>Mannheimia</taxon>
    </lineage>
</organism>
<reference evidence="2 3" key="1">
    <citation type="submission" date="2020-06" db="EMBL/GenBank/DDBJ databases">
        <title>Mannheimia pernigra sp. nov. isolated from bovine respiratory tract.</title>
        <authorList>
            <person name="Kuhnert P."/>
            <person name="Akarsu-Egger H."/>
        </authorList>
    </citation>
    <scope>NUCLEOTIDE SEQUENCE [LARGE SCALE GENOMIC DNA]</scope>
    <source>
        <strain evidence="2 3">17CN0883</strain>
    </source>
</reference>
<dbReference type="KEGG" id="mpeg:HV560_00385"/>
<dbReference type="GO" id="GO:0030288">
    <property type="term" value="C:outer membrane-bounded periplasmic space"/>
    <property type="evidence" value="ECO:0007669"/>
    <property type="project" value="UniProtKB-ARBA"/>
</dbReference>
<accession>A0ABD7A5G5</accession>
<dbReference type="Gene3D" id="3.40.190.10">
    <property type="entry name" value="Periplasmic binding protein-like II"/>
    <property type="match status" value="1"/>
</dbReference>
<dbReference type="CDD" id="cd08490">
    <property type="entry name" value="PBP2_NikA_DppA_OppA_like_3"/>
    <property type="match status" value="1"/>
</dbReference>
<evidence type="ECO:0000313" key="3">
    <source>
        <dbReference type="Proteomes" id="UP000509784"/>
    </source>
</evidence>
<proteinExistence type="predicted"/>
<evidence type="ECO:0000313" key="2">
    <source>
        <dbReference type="EMBL" id="QLB41411.1"/>
    </source>
</evidence>
<dbReference type="Gene3D" id="3.10.105.10">
    <property type="entry name" value="Dipeptide-binding Protein, Domain 3"/>
    <property type="match status" value="1"/>
</dbReference>
<dbReference type="Proteomes" id="UP000509784">
    <property type="component" value="Chromosome"/>
</dbReference>
<dbReference type="AlphaFoldDB" id="A0ABD7A5G5"/>
<dbReference type="SUPFAM" id="SSF53850">
    <property type="entry name" value="Periplasmic binding protein-like II"/>
    <property type="match status" value="1"/>
</dbReference>
<evidence type="ECO:0000259" key="1">
    <source>
        <dbReference type="Pfam" id="PF00496"/>
    </source>
</evidence>
<dbReference type="Pfam" id="PF00496">
    <property type="entry name" value="SBP_bac_5"/>
    <property type="match status" value="1"/>
</dbReference>
<dbReference type="PROSITE" id="PS51257">
    <property type="entry name" value="PROKAR_LIPOPROTEIN"/>
    <property type="match status" value="1"/>
</dbReference>
<dbReference type="InterPro" id="IPR000914">
    <property type="entry name" value="SBP_5_dom"/>
</dbReference>
<sequence>MEKYKVKKWLIPLTVATFSVAACDEKNNTQTNVEKPTAQNEQLQKNPEILPLVTVVAPWELNSLDLNQSGVIFQRMNIAETLVEANLEGQLSEGLATKWMANEDSSVWTFTLREAKFHNGQPLTAQAVEKSLKIALSKPSILQKAFIKEIKALNSNQIQFELTKSFVPFPSFLTHYTTLILAEDSFDEKGNVAQVIGTGAFKATKIEAPQKLETLRFDEYWGNKPQLQQANYLASSRSETRTLMAQSDKTALVFNLDKASVARLKADPNLQLINTSIARTTQLKMDIAKPFFNDLAIRQALSQAINRKAIAEQILKIQDGMADQILPKAFSEWRVNTTESHLSHEETIAKIKENLTASGYQYNAEGQLTKDDKPFTFTLKTYSDRPELPIIATILQAEWKKIGVDVNVSVGNFSEIPLGHQNGTLEMALYAFNYAKTLDPFALMVQDFANGGSDWGVMNWRNENLDQALKKLETENDPEKAKQLKQQVSQIIHDELPIIPIVYDQQTVVGHQSIRGLTLDPFERRFYLEKLSK</sequence>
<dbReference type="PANTHER" id="PTHR30290:SF83">
    <property type="entry name" value="ABC TRANSPORTER SUBSTRATE-BINDING PROTEIN"/>
    <property type="match status" value="1"/>
</dbReference>
<dbReference type="InterPro" id="IPR030678">
    <property type="entry name" value="Peptide/Ni-bd"/>
</dbReference>
<name>A0ABD7A5G5_9PAST</name>
<feature type="domain" description="Solute-binding protein family 5" evidence="1">
    <location>
        <begin position="91"/>
        <end position="452"/>
    </location>
</feature>
<protein>
    <submittedName>
        <fullName evidence="2">ABC transporter substrate-binding protein</fullName>
    </submittedName>
</protein>
<dbReference type="EMBL" id="CP055305">
    <property type="protein sequence ID" value="QLB41411.1"/>
    <property type="molecule type" value="Genomic_DNA"/>
</dbReference>
<dbReference type="PANTHER" id="PTHR30290">
    <property type="entry name" value="PERIPLASMIC BINDING COMPONENT OF ABC TRANSPORTER"/>
    <property type="match status" value="1"/>
</dbReference>
<dbReference type="PIRSF" id="PIRSF002741">
    <property type="entry name" value="MppA"/>
    <property type="match status" value="1"/>
</dbReference>